<keyword evidence="2" id="KW-1185">Reference proteome</keyword>
<protein>
    <submittedName>
        <fullName evidence="1">Uncharacterized protein</fullName>
    </submittedName>
</protein>
<name>A0A067LYQ1_BOTB1</name>
<evidence type="ECO:0000313" key="1">
    <source>
        <dbReference type="EMBL" id="KDQ08364.1"/>
    </source>
</evidence>
<organism evidence="1 2">
    <name type="scientific">Botryobasidium botryosum (strain FD-172 SS1)</name>
    <dbReference type="NCBI Taxonomy" id="930990"/>
    <lineage>
        <taxon>Eukaryota</taxon>
        <taxon>Fungi</taxon>
        <taxon>Dikarya</taxon>
        <taxon>Basidiomycota</taxon>
        <taxon>Agaricomycotina</taxon>
        <taxon>Agaricomycetes</taxon>
        <taxon>Cantharellales</taxon>
        <taxon>Botryobasidiaceae</taxon>
        <taxon>Botryobasidium</taxon>
    </lineage>
</organism>
<dbReference type="AlphaFoldDB" id="A0A067LYQ1"/>
<dbReference type="OrthoDB" id="3353107at2759"/>
<dbReference type="Proteomes" id="UP000027195">
    <property type="component" value="Unassembled WGS sequence"/>
</dbReference>
<gene>
    <name evidence="1" type="ORF">BOTBODRAFT_179985</name>
</gene>
<sequence>MKMMSPTDLRFFGQLQHGVYSDEVCPSPGDIAQITADAQWNVRHEPVSVPRHSSPFHSPETMQAFLDCLHMVLQQGMVLEGMGLEGQWDEVSDVQFGALALFSGAKCYVP</sequence>
<dbReference type="EMBL" id="KL198092">
    <property type="protein sequence ID" value="KDQ08364.1"/>
    <property type="molecule type" value="Genomic_DNA"/>
</dbReference>
<reference evidence="2" key="1">
    <citation type="journal article" date="2014" name="Proc. Natl. Acad. Sci. U.S.A.">
        <title>Extensive sampling of basidiomycete genomes demonstrates inadequacy of the white-rot/brown-rot paradigm for wood decay fungi.</title>
        <authorList>
            <person name="Riley R."/>
            <person name="Salamov A.A."/>
            <person name="Brown D.W."/>
            <person name="Nagy L.G."/>
            <person name="Floudas D."/>
            <person name="Held B.W."/>
            <person name="Levasseur A."/>
            <person name="Lombard V."/>
            <person name="Morin E."/>
            <person name="Otillar R."/>
            <person name="Lindquist E.A."/>
            <person name="Sun H."/>
            <person name="LaButti K.M."/>
            <person name="Schmutz J."/>
            <person name="Jabbour D."/>
            <person name="Luo H."/>
            <person name="Baker S.E."/>
            <person name="Pisabarro A.G."/>
            <person name="Walton J.D."/>
            <person name="Blanchette R.A."/>
            <person name="Henrissat B."/>
            <person name="Martin F."/>
            <person name="Cullen D."/>
            <person name="Hibbett D.S."/>
            <person name="Grigoriev I.V."/>
        </authorList>
    </citation>
    <scope>NUCLEOTIDE SEQUENCE [LARGE SCALE GENOMIC DNA]</scope>
    <source>
        <strain evidence="2">FD-172 SS1</strain>
    </source>
</reference>
<dbReference type="HOGENOM" id="CLU_2170669_0_0_1"/>
<proteinExistence type="predicted"/>
<evidence type="ECO:0000313" key="2">
    <source>
        <dbReference type="Proteomes" id="UP000027195"/>
    </source>
</evidence>
<dbReference type="InParanoid" id="A0A067LYQ1"/>
<accession>A0A067LYQ1</accession>